<dbReference type="Pfam" id="PF13715">
    <property type="entry name" value="CarbopepD_reg_2"/>
    <property type="match status" value="1"/>
</dbReference>
<sequence length="1023" mass="112214">MKVLIFYMLLFSTFGGLLLSQNTVTGTVTDSNGELLPGASVIVQGTTRGTSTDFNGTFKITVSKGETLEVSYLGYETTTLIVGTKKVYTIVLKEGGDNQLDEIVVVGYGTQKKVNLTGSVATVTFKDEVNQPVTNSGQLLYGRFSGVQLTQSSGNPGADGSSIVIRGIGTFGSSTPLVVIDNIQYDNLSAFNNLAPSDIESVTVLKDASASAIYGARGANGVILVTTKKGKENKFEISYNQYYGFQKTTVVPDFLDAVDYSTLINEKFRNQDGVGYTPRYDTAQLEAIRTGSLPDQFSNTNWANEVFRIAPIQNHNLSFTGGNDKTTFRLSLGFLDQDAIVRSKFNSKRYNFSLNINSKLNDWFTLSSVTNTFWKRQVGPTGGQNAFSGDNGIIYSFQRTAPTIPVYYSNGDYGVVDGAYQGTNFSYQTSNPLRRGYLGNYENDRINISQRIGFTFKLTEDLTFETSGSANVIISNTSDFSPTQSQNDWAGNPVIISTLNSLVNSSSLNYRFLNENILRYSKTLNEDHTFGVLLGHSASSYRGDGFRASLNGFPTDNLEELSAGGVVDPAVSGGASTESYQSFFGRVNYNYKGKYLAEFNLRRDGSGKFGPGGFRYGNFPSASAAWRISEEDFFSDIEFISNLKLRGSWGISGNDRIGNYIFEQSYNPGLDYVLGDDSTVVGVAVTSLANPLIKWEETTQYDIGLDVSMFNNQLEITADYFNRKSNDILYRNFPVPATLGVTNLAAQNAASMVNEGLELGINYRGRVGEIKYAAGANFTKFLNNEVIGLGDGGEETIGSSTIIRIGEPFRAYYGYKAIGIFQDLNEIVNSPRQFGNTNTGPGDLKYADINKDGVVDADDRTVIGSPHASLLVNFNGSLDYKGIDFNFMFQGVSGVDRLLMGNGNLPINDNRSNVLSYWINRWTPENPGNSLPRVGGQNNAEVSSFYIQDVSYLRLKNIEIGYTLPKEITEKLNISKFRFFIGGQNLLTFTGLEHFDPERANGSQSNRGVPLYKTFTTGVNIKF</sequence>
<name>A0A7G9L6Q4_9FLAO</name>
<gene>
    <name evidence="10" type="ORF">H9W90_08770</name>
</gene>
<dbReference type="FunFam" id="2.170.130.10:FF:000003">
    <property type="entry name" value="SusC/RagA family TonB-linked outer membrane protein"/>
    <property type="match status" value="1"/>
</dbReference>
<dbReference type="InterPro" id="IPR008969">
    <property type="entry name" value="CarboxyPept-like_regulatory"/>
</dbReference>
<dbReference type="InterPro" id="IPR023996">
    <property type="entry name" value="TonB-dep_OMP_SusC/RagA"/>
</dbReference>
<keyword evidence="6 7" id="KW-0998">Cell outer membrane</keyword>
<dbReference type="AlphaFoldDB" id="A0A7G9L6Q4"/>
<feature type="signal peptide" evidence="8">
    <location>
        <begin position="1"/>
        <end position="19"/>
    </location>
</feature>
<dbReference type="Gene3D" id="2.40.170.20">
    <property type="entry name" value="TonB-dependent receptor, beta-barrel domain"/>
    <property type="match status" value="1"/>
</dbReference>
<dbReference type="InterPro" id="IPR039426">
    <property type="entry name" value="TonB-dep_rcpt-like"/>
</dbReference>
<dbReference type="EMBL" id="CP060695">
    <property type="protein sequence ID" value="QNM84303.1"/>
    <property type="molecule type" value="Genomic_DNA"/>
</dbReference>
<dbReference type="NCBIfam" id="TIGR04057">
    <property type="entry name" value="SusC_RagA_signa"/>
    <property type="match status" value="1"/>
</dbReference>
<evidence type="ECO:0000259" key="9">
    <source>
        <dbReference type="Pfam" id="PF07715"/>
    </source>
</evidence>
<dbReference type="Pfam" id="PF07715">
    <property type="entry name" value="Plug"/>
    <property type="match status" value="1"/>
</dbReference>
<evidence type="ECO:0000256" key="3">
    <source>
        <dbReference type="ARBA" id="ARBA00022452"/>
    </source>
</evidence>
<keyword evidence="4 7" id="KW-0812">Transmembrane</keyword>
<keyword evidence="8" id="KW-0732">Signal</keyword>
<protein>
    <submittedName>
        <fullName evidence="10">TonB-dependent receptor</fullName>
    </submittedName>
</protein>
<evidence type="ECO:0000313" key="11">
    <source>
        <dbReference type="Proteomes" id="UP000515808"/>
    </source>
</evidence>
<comment type="subcellular location">
    <subcellularLocation>
        <location evidence="1 7">Cell outer membrane</location>
        <topology evidence="1 7">Multi-pass membrane protein</topology>
    </subcellularLocation>
</comment>
<dbReference type="Gene3D" id="2.170.130.10">
    <property type="entry name" value="TonB-dependent receptor, plug domain"/>
    <property type="match status" value="1"/>
</dbReference>
<dbReference type="PROSITE" id="PS52016">
    <property type="entry name" value="TONB_DEPENDENT_REC_3"/>
    <property type="match status" value="1"/>
</dbReference>
<keyword evidence="2 7" id="KW-0813">Transport</keyword>
<evidence type="ECO:0000256" key="5">
    <source>
        <dbReference type="ARBA" id="ARBA00023136"/>
    </source>
</evidence>
<feature type="domain" description="TonB-dependent receptor plug" evidence="9">
    <location>
        <begin position="113"/>
        <end position="222"/>
    </location>
</feature>
<dbReference type="KEGG" id="ppec:H9W90_08770"/>
<dbReference type="InterPro" id="IPR012910">
    <property type="entry name" value="Plug_dom"/>
</dbReference>
<evidence type="ECO:0000256" key="1">
    <source>
        <dbReference type="ARBA" id="ARBA00004571"/>
    </source>
</evidence>
<keyword evidence="10" id="KW-0675">Receptor</keyword>
<dbReference type="GO" id="GO:0009279">
    <property type="term" value="C:cell outer membrane"/>
    <property type="evidence" value="ECO:0007669"/>
    <property type="project" value="UniProtKB-SubCell"/>
</dbReference>
<reference evidence="10 11" key="1">
    <citation type="submission" date="2020-08" db="EMBL/GenBank/DDBJ databases">
        <title>Polaribacter sp. L12M9 isolated from gut of the Korean scallop.</title>
        <authorList>
            <person name="Jeong Y.S."/>
        </authorList>
    </citation>
    <scope>NUCLEOTIDE SEQUENCE [LARGE SCALE GENOMIC DNA]</scope>
    <source>
        <strain evidence="10 11">L12M9</strain>
    </source>
</reference>
<evidence type="ECO:0000256" key="2">
    <source>
        <dbReference type="ARBA" id="ARBA00022448"/>
    </source>
</evidence>
<evidence type="ECO:0000256" key="4">
    <source>
        <dbReference type="ARBA" id="ARBA00022692"/>
    </source>
</evidence>
<evidence type="ECO:0000256" key="7">
    <source>
        <dbReference type="PROSITE-ProRule" id="PRU01360"/>
    </source>
</evidence>
<evidence type="ECO:0000256" key="8">
    <source>
        <dbReference type="SAM" id="SignalP"/>
    </source>
</evidence>
<evidence type="ECO:0000256" key="6">
    <source>
        <dbReference type="ARBA" id="ARBA00023237"/>
    </source>
</evidence>
<keyword evidence="3 7" id="KW-1134">Transmembrane beta strand</keyword>
<proteinExistence type="inferred from homology"/>
<evidence type="ECO:0000313" key="10">
    <source>
        <dbReference type="EMBL" id="QNM84303.1"/>
    </source>
</evidence>
<dbReference type="NCBIfam" id="TIGR04056">
    <property type="entry name" value="OMP_RagA_SusC"/>
    <property type="match status" value="1"/>
</dbReference>
<organism evidence="10 11">
    <name type="scientific">Polaribacter pectinis</name>
    <dbReference type="NCBI Taxonomy" id="2738844"/>
    <lineage>
        <taxon>Bacteria</taxon>
        <taxon>Pseudomonadati</taxon>
        <taxon>Bacteroidota</taxon>
        <taxon>Flavobacteriia</taxon>
        <taxon>Flavobacteriales</taxon>
        <taxon>Flavobacteriaceae</taxon>
    </lineage>
</organism>
<comment type="similarity">
    <text evidence="7">Belongs to the TonB-dependent receptor family.</text>
</comment>
<dbReference type="SUPFAM" id="SSF49464">
    <property type="entry name" value="Carboxypeptidase regulatory domain-like"/>
    <property type="match status" value="1"/>
</dbReference>
<dbReference type="Gene3D" id="2.60.40.1120">
    <property type="entry name" value="Carboxypeptidase-like, regulatory domain"/>
    <property type="match status" value="1"/>
</dbReference>
<dbReference type="SUPFAM" id="SSF56935">
    <property type="entry name" value="Porins"/>
    <property type="match status" value="1"/>
</dbReference>
<dbReference type="InterPro" id="IPR023997">
    <property type="entry name" value="TonB-dep_OMP_SusC/RagA_CS"/>
</dbReference>
<feature type="chain" id="PRO_5028966476" evidence="8">
    <location>
        <begin position="20"/>
        <end position="1023"/>
    </location>
</feature>
<dbReference type="InterPro" id="IPR036942">
    <property type="entry name" value="Beta-barrel_TonB_sf"/>
</dbReference>
<accession>A0A7G9L6Q4</accession>
<keyword evidence="5 7" id="KW-0472">Membrane</keyword>
<dbReference type="InterPro" id="IPR037066">
    <property type="entry name" value="Plug_dom_sf"/>
</dbReference>
<dbReference type="Proteomes" id="UP000515808">
    <property type="component" value="Chromosome"/>
</dbReference>
<keyword evidence="11" id="KW-1185">Reference proteome</keyword>
<dbReference type="RefSeq" id="WP_187481247.1">
    <property type="nucleotide sequence ID" value="NZ_CP060695.1"/>
</dbReference>